<evidence type="ECO:0000256" key="7">
    <source>
        <dbReference type="ARBA" id="ARBA00022699"/>
    </source>
</evidence>
<dbReference type="GO" id="GO:0005576">
    <property type="term" value="C:extracellular region"/>
    <property type="evidence" value="ECO:0007669"/>
    <property type="project" value="UniProtKB-SubCell"/>
</dbReference>
<dbReference type="EMBL" id="BMAO01036242">
    <property type="protein sequence ID" value="GFR09200.1"/>
    <property type="molecule type" value="Genomic_DNA"/>
</dbReference>
<dbReference type="GO" id="GO:0006887">
    <property type="term" value="P:exocytosis"/>
    <property type="evidence" value="ECO:0007669"/>
    <property type="project" value="UniProtKB-KW"/>
</dbReference>
<evidence type="ECO:0000256" key="8">
    <source>
        <dbReference type="ARBA" id="ARBA00023028"/>
    </source>
</evidence>
<dbReference type="SUPFAM" id="SSF48403">
    <property type="entry name" value="Ankyrin repeat"/>
    <property type="match status" value="1"/>
</dbReference>
<dbReference type="GO" id="GO:0090729">
    <property type="term" value="F:toxin activity"/>
    <property type="evidence" value="ECO:0007669"/>
    <property type="project" value="UniProtKB-KW"/>
</dbReference>
<dbReference type="GO" id="GO:0044231">
    <property type="term" value="C:host cell presynaptic membrane"/>
    <property type="evidence" value="ECO:0007669"/>
    <property type="project" value="UniProtKB-KW"/>
</dbReference>
<evidence type="ECO:0000313" key="11">
    <source>
        <dbReference type="EMBL" id="GFR09200.1"/>
    </source>
</evidence>
<reference evidence="11" key="1">
    <citation type="submission" date="2020-07" db="EMBL/GenBank/DDBJ databases">
        <title>Multicomponent nature underlies the extraordinary mechanical properties of spider dragline silk.</title>
        <authorList>
            <person name="Kono N."/>
            <person name="Nakamura H."/>
            <person name="Mori M."/>
            <person name="Yoshida Y."/>
            <person name="Ohtoshi R."/>
            <person name="Malay A.D."/>
            <person name="Moran D.A.P."/>
            <person name="Tomita M."/>
            <person name="Numata K."/>
            <person name="Arakawa K."/>
        </authorList>
    </citation>
    <scope>NUCLEOTIDE SEQUENCE</scope>
</reference>
<dbReference type="InterPro" id="IPR008861">
    <property type="entry name" value="GpX-like"/>
</dbReference>
<dbReference type="InterPro" id="IPR002110">
    <property type="entry name" value="Ankyrin_rpt"/>
</dbReference>
<evidence type="ECO:0000256" key="1">
    <source>
        <dbReference type="ARBA" id="ARBA00004175"/>
    </source>
</evidence>
<evidence type="ECO:0000313" key="12">
    <source>
        <dbReference type="Proteomes" id="UP000887116"/>
    </source>
</evidence>
<keyword evidence="4" id="KW-0964">Secreted</keyword>
<keyword evidence="12" id="KW-1185">Reference proteome</keyword>
<keyword evidence="5" id="KW-1052">Target cell membrane</keyword>
<evidence type="ECO:0000256" key="9">
    <source>
        <dbReference type="ARBA" id="ARBA00023298"/>
    </source>
</evidence>
<dbReference type="Pfam" id="PF12796">
    <property type="entry name" value="Ank_2"/>
    <property type="match status" value="1"/>
</dbReference>
<evidence type="ECO:0000256" key="10">
    <source>
        <dbReference type="SAM" id="MobiDB-lite"/>
    </source>
</evidence>
<dbReference type="Pfam" id="PF05954">
    <property type="entry name" value="Phage_GPD"/>
    <property type="match status" value="1"/>
</dbReference>
<gene>
    <name evidence="11" type="primary">ASM33_05055</name>
    <name evidence="11" type="ORF">TNCT_8651</name>
</gene>
<sequence length="529" mass="58723">MLDYICWKHYGHSSGAVEVVLEKNPGLAEYAEDNSIIERSSLISLRIIDESGTMSDEVEICLEYGNNELRGELEVFLGYKETGLLSMGVYIASEITIQSPPQILRVKCCAANFKGSLKEKTSKEWKEITLGDLVRKIAEKHGYEVKIAQKFEDIFISHITQTDESDMNFLKRIGDEYEATVKPVGKCIIFIPKGGGKSATGKVLGTTLLTPKDVINWKVNFNVRSKYGSVIAKWYSYERGETIEEKVGNEEPSYTIYKLYPTAELAINAASAKLRRLKQNEAKLNMTIPGNPELFAEARINLSGFCQEIDGKWAIERVEHVLDSKGYRTMVEAEMNKITLTNSGSRYIQSGIIIVLGVIMFFVTSLSDSYAEEIKSANVQATKDYESVLWIATENCNLEVVKFLVKNLIDINGARNFGVMLLRHATKKECLEIIQFLVEEKVDINSTSGSLSSRTALHYAAKQAGLVLELTDFNDRRRSSSSGNSDEEIFVASNRMSSYGSGTVLNSISVENSSRSRSSSSSSGSGPSS</sequence>
<dbReference type="OrthoDB" id="8121867at2759"/>
<proteinExistence type="predicted"/>
<keyword evidence="7" id="KW-0528">Neurotoxin</keyword>
<keyword evidence="9" id="KW-0472">Membrane</keyword>
<keyword evidence="3" id="KW-0268">Exocytosis</keyword>
<name>A0A8X6GUF6_TRICU</name>
<dbReference type="GO" id="GO:0044218">
    <property type="term" value="C:other organism cell membrane"/>
    <property type="evidence" value="ECO:0007669"/>
    <property type="project" value="UniProtKB-KW"/>
</dbReference>
<evidence type="ECO:0000256" key="3">
    <source>
        <dbReference type="ARBA" id="ARBA00022483"/>
    </source>
</evidence>
<dbReference type="SMART" id="SM00248">
    <property type="entry name" value="ANK"/>
    <property type="match status" value="3"/>
</dbReference>
<dbReference type="Proteomes" id="UP000887116">
    <property type="component" value="Unassembled WGS sequence"/>
</dbReference>
<dbReference type="InterPro" id="IPR036770">
    <property type="entry name" value="Ankyrin_rpt-contain_sf"/>
</dbReference>
<feature type="compositionally biased region" description="Low complexity" evidence="10">
    <location>
        <begin position="513"/>
        <end position="529"/>
    </location>
</feature>
<comment type="subcellular location">
    <subcellularLocation>
        <location evidence="2">Secreted</location>
    </subcellularLocation>
    <subcellularLocation>
        <location evidence="1">Target cell membrane</location>
    </subcellularLocation>
</comment>
<protein>
    <submittedName>
        <fullName evidence="11">Phage tail protein</fullName>
    </submittedName>
</protein>
<comment type="caution">
    <text evidence="11">The sequence shown here is derived from an EMBL/GenBank/DDBJ whole genome shotgun (WGS) entry which is preliminary data.</text>
</comment>
<evidence type="ECO:0000256" key="2">
    <source>
        <dbReference type="ARBA" id="ARBA00004613"/>
    </source>
</evidence>
<accession>A0A8X6GUF6</accession>
<keyword evidence="9" id="KW-1053">Target membrane</keyword>
<organism evidence="11 12">
    <name type="scientific">Trichonephila clavata</name>
    <name type="common">Joro spider</name>
    <name type="synonym">Nephila clavata</name>
    <dbReference type="NCBI Taxonomy" id="2740835"/>
    <lineage>
        <taxon>Eukaryota</taxon>
        <taxon>Metazoa</taxon>
        <taxon>Ecdysozoa</taxon>
        <taxon>Arthropoda</taxon>
        <taxon>Chelicerata</taxon>
        <taxon>Arachnida</taxon>
        <taxon>Araneae</taxon>
        <taxon>Araneomorphae</taxon>
        <taxon>Entelegynae</taxon>
        <taxon>Araneoidea</taxon>
        <taxon>Nephilidae</taxon>
        <taxon>Trichonephila</taxon>
    </lineage>
</organism>
<dbReference type="AlphaFoldDB" id="A0A8X6GUF6"/>
<keyword evidence="8" id="KW-0638">Presynaptic neurotoxin</keyword>
<evidence type="ECO:0000256" key="5">
    <source>
        <dbReference type="ARBA" id="ARBA00022537"/>
    </source>
</evidence>
<feature type="region of interest" description="Disordered" evidence="10">
    <location>
        <begin position="509"/>
        <end position="529"/>
    </location>
</feature>
<keyword evidence="6" id="KW-0800">Toxin</keyword>
<dbReference type="SUPFAM" id="SSF69279">
    <property type="entry name" value="Phage tail proteins"/>
    <property type="match status" value="1"/>
</dbReference>
<evidence type="ECO:0000256" key="4">
    <source>
        <dbReference type="ARBA" id="ARBA00022525"/>
    </source>
</evidence>
<dbReference type="Gene3D" id="1.25.40.20">
    <property type="entry name" value="Ankyrin repeat-containing domain"/>
    <property type="match status" value="1"/>
</dbReference>
<evidence type="ECO:0000256" key="6">
    <source>
        <dbReference type="ARBA" id="ARBA00022656"/>
    </source>
</evidence>
<dbReference type="Pfam" id="PF05489">
    <property type="entry name" value="Phage_tail_X"/>
    <property type="match status" value="1"/>
</dbReference>